<dbReference type="Proteomes" id="UP000249890">
    <property type="component" value="Chromosome"/>
</dbReference>
<protein>
    <submittedName>
        <fullName evidence="9">Uncharacterized protein</fullName>
    </submittedName>
</protein>
<gene>
    <name evidence="9" type="ORF">B9T62_12655</name>
</gene>
<dbReference type="Pfam" id="PF05043">
    <property type="entry name" value="Mga"/>
    <property type="match status" value="1"/>
</dbReference>
<dbReference type="InterPro" id="IPR036634">
    <property type="entry name" value="PRD_sf"/>
</dbReference>
<evidence type="ECO:0000256" key="5">
    <source>
        <dbReference type="ARBA" id="ARBA00023163"/>
    </source>
</evidence>
<keyword evidence="10" id="KW-1185">Reference proteome</keyword>
<dbReference type="GO" id="GO:0008982">
    <property type="term" value="F:protein-N(PI)-phosphohistidine-sugar phosphotransferase activity"/>
    <property type="evidence" value="ECO:0007669"/>
    <property type="project" value="InterPro"/>
</dbReference>
<dbReference type="InterPro" id="IPR007737">
    <property type="entry name" value="Mga_HTH"/>
</dbReference>
<dbReference type="InterPro" id="IPR013011">
    <property type="entry name" value="PTS_EIIB_2"/>
</dbReference>
<dbReference type="InterPro" id="IPR002178">
    <property type="entry name" value="PTS_EIIA_type-2_dom"/>
</dbReference>
<dbReference type="Gene3D" id="1.10.10.10">
    <property type="entry name" value="Winged helix-like DNA-binding domain superfamily/Winged helix DNA-binding domain"/>
    <property type="match status" value="2"/>
</dbReference>
<dbReference type="Pfam" id="PF00359">
    <property type="entry name" value="PTS_EIIA_2"/>
    <property type="match status" value="1"/>
</dbReference>
<dbReference type="CDD" id="cd05568">
    <property type="entry name" value="PTS_IIB_bgl_like"/>
    <property type="match status" value="1"/>
</dbReference>
<dbReference type="InterPro" id="IPR016152">
    <property type="entry name" value="PTrfase/Anion_transptr"/>
</dbReference>
<evidence type="ECO:0000256" key="1">
    <source>
        <dbReference type="ARBA" id="ARBA00022679"/>
    </source>
</evidence>
<evidence type="ECO:0000259" key="7">
    <source>
        <dbReference type="PROSITE" id="PS51099"/>
    </source>
</evidence>
<evidence type="ECO:0000259" key="6">
    <source>
        <dbReference type="PROSITE" id="PS51094"/>
    </source>
</evidence>
<dbReference type="SUPFAM" id="SSF63520">
    <property type="entry name" value="PTS-regulatory domain, PRD"/>
    <property type="match status" value="2"/>
</dbReference>
<accession>A0A2Z2KKN2</accession>
<dbReference type="PROSITE" id="PS51094">
    <property type="entry name" value="PTS_EIIA_TYPE_2"/>
    <property type="match status" value="1"/>
</dbReference>
<dbReference type="GO" id="GO:0009401">
    <property type="term" value="P:phosphoenolpyruvate-dependent sugar phosphotransferase system"/>
    <property type="evidence" value="ECO:0007669"/>
    <property type="project" value="InterPro"/>
</dbReference>
<dbReference type="GO" id="GO:0006355">
    <property type="term" value="P:regulation of DNA-templated transcription"/>
    <property type="evidence" value="ECO:0007669"/>
    <property type="project" value="InterPro"/>
</dbReference>
<dbReference type="RefSeq" id="WP_087915560.1">
    <property type="nucleotide sequence ID" value="NZ_CP021780.1"/>
</dbReference>
<dbReference type="InterPro" id="IPR036095">
    <property type="entry name" value="PTS_EIIB-like_sf"/>
</dbReference>
<dbReference type="InterPro" id="IPR011608">
    <property type="entry name" value="PRD"/>
</dbReference>
<dbReference type="PROSITE" id="PS51372">
    <property type="entry name" value="PRD_2"/>
    <property type="match status" value="2"/>
</dbReference>
<feature type="domain" description="PRD" evidence="8">
    <location>
        <begin position="287"/>
        <end position="394"/>
    </location>
</feature>
<evidence type="ECO:0000313" key="9">
    <source>
        <dbReference type="EMBL" id="ASA21552.1"/>
    </source>
</evidence>
<evidence type="ECO:0000256" key="4">
    <source>
        <dbReference type="ARBA" id="ARBA00023159"/>
    </source>
</evidence>
<keyword evidence="3" id="KW-0805">Transcription regulation</keyword>
<name>A0A2Z2KKN2_9BACL</name>
<keyword evidence="1" id="KW-0808">Transferase</keyword>
<dbReference type="Gene3D" id="3.40.930.10">
    <property type="entry name" value="Mannitol-specific EII, Chain A"/>
    <property type="match status" value="1"/>
</dbReference>
<dbReference type="InterPro" id="IPR036390">
    <property type="entry name" value="WH_DNA-bd_sf"/>
</dbReference>
<feature type="domain" description="PTS EIIB type-2" evidence="7">
    <location>
        <begin position="400"/>
        <end position="490"/>
    </location>
</feature>
<dbReference type="Pfam" id="PF00874">
    <property type="entry name" value="PRD"/>
    <property type="match status" value="2"/>
</dbReference>
<dbReference type="InterPro" id="IPR036388">
    <property type="entry name" value="WH-like_DNA-bd_sf"/>
</dbReference>
<dbReference type="SUPFAM" id="SSF55804">
    <property type="entry name" value="Phoshotransferase/anion transport protein"/>
    <property type="match status" value="1"/>
</dbReference>
<dbReference type="PANTHER" id="PTHR30185:SF13">
    <property type="entry name" value="LICABCH OPERON REGULATOR-RELATED"/>
    <property type="match status" value="1"/>
</dbReference>
<dbReference type="SUPFAM" id="SSF52794">
    <property type="entry name" value="PTS system IIB component-like"/>
    <property type="match status" value="1"/>
</dbReference>
<evidence type="ECO:0000256" key="3">
    <source>
        <dbReference type="ARBA" id="ARBA00023015"/>
    </source>
</evidence>
<dbReference type="KEGG" id="pdh:B9T62_12655"/>
<sequence>MREFTIVNILYNRKVSVRMNELVTEVGMSERTIRDVIRSLDKTGEANGFEVRMIRGQGYLLEISDETRFSKYLEKGLLQLDQVDLDNKQSRQQYLLFYLLQNDGYQSMDNMSEEIGISRSTMISDLKEVEQRLAAFKLTLSRRAHYGIMIEGDEQDFRKAFSYFILQSGHTLQHTEDFHAFGEVFEGEQLKRFLLQILKEKELKISDVFLDNILTHLFILLYRVSKHNFIVSGQAMQAKPEPLYQDIAGRIADYIASHYQIKLPADEIDYLALHISGKTIMERMSDETKSHLRDGITSILKQLDREFLTGFTDDDALREALLLHMFPLLNRLYYNLQLGNPLVEDVYSQYANVFVISFRFAEIIEEQYGFRMSRDEAGYVALHFATHLERMQQRNLEKFKRIAVICSTGAGSAQLIRLKLEAVFPKASVITASITEVEEISSKPVDLILSTVPLATEIKEKPVIHIKQLLDDQEIQRIKEILSLQINRTQPSYKLMDFKDLFRRELFHLSGPNDYTELLNQRCREIVDNHYAAEDFPKQVLLREHKFTTIYKNGVAGPHPMRMSAIRDCISVTVLKKPLIYEGKPVQLIFLINLGPGQLFLHKEISKLLLVLMEKEDSRSRLLNVNSYEQFMNEIENLL</sequence>
<dbReference type="AlphaFoldDB" id="A0A2Z2KKN2"/>
<keyword evidence="4" id="KW-0010">Activator</keyword>
<evidence type="ECO:0000259" key="8">
    <source>
        <dbReference type="PROSITE" id="PS51372"/>
    </source>
</evidence>
<organism evidence="9 10">
    <name type="scientific">Paenibacillus donghaensis</name>
    <dbReference type="NCBI Taxonomy" id="414771"/>
    <lineage>
        <taxon>Bacteria</taxon>
        <taxon>Bacillati</taxon>
        <taxon>Bacillota</taxon>
        <taxon>Bacilli</taxon>
        <taxon>Bacillales</taxon>
        <taxon>Paenibacillaceae</taxon>
        <taxon>Paenibacillus</taxon>
    </lineage>
</organism>
<evidence type="ECO:0000313" key="10">
    <source>
        <dbReference type="Proteomes" id="UP000249890"/>
    </source>
</evidence>
<dbReference type="OrthoDB" id="3175596at2"/>
<dbReference type="SUPFAM" id="SSF46785">
    <property type="entry name" value="Winged helix' DNA-binding domain"/>
    <property type="match status" value="1"/>
</dbReference>
<keyword evidence="5" id="KW-0804">Transcription</keyword>
<dbReference type="PROSITE" id="PS51099">
    <property type="entry name" value="PTS_EIIB_TYPE_2"/>
    <property type="match status" value="1"/>
</dbReference>
<dbReference type="EMBL" id="CP021780">
    <property type="protein sequence ID" value="ASA21552.1"/>
    <property type="molecule type" value="Genomic_DNA"/>
</dbReference>
<reference evidence="9 10" key="1">
    <citation type="submission" date="2017-06" db="EMBL/GenBank/DDBJ databases">
        <title>Complete genome sequence of Paenibacillus donghaensis KCTC 13049T isolated from East Sea sediment, South Korea.</title>
        <authorList>
            <person name="Jung B.K."/>
            <person name="Hong S.-J."/>
            <person name="Shin J.-H."/>
        </authorList>
    </citation>
    <scope>NUCLEOTIDE SEQUENCE [LARGE SCALE GENOMIC DNA]</scope>
    <source>
        <strain evidence="9 10">KCTC 13049</strain>
    </source>
</reference>
<dbReference type="PANTHER" id="PTHR30185">
    <property type="entry name" value="CRYPTIC BETA-GLUCOSIDE BGL OPERON ANTITERMINATOR"/>
    <property type="match status" value="1"/>
</dbReference>
<dbReference type="InterPro" id="IPR050661">
    <property type="entry name" value="BglG_antiterminators"/>
</dbReference>
<feature type="domain" description="PTS EIIA type-2" evidence="6">
    <location>
        <begin position="499"/>
        <end position="639"/>
    </location>
</feature>
<evidence type="ECO:0000256" key="2">
    <source>
        <dbReference type="ARBA" id="ARBA00022737"/>
    </source>
</evidence>
<feature type="domain" description="PRD" evidence="8">
    <location>
        <begin position="181"/>
        <end position="285"/>
    </location>
</feature>
<dbReference type="Gene3D" id="3.40.50.2300">
    <property type="match status" value="1"/>
</dbReference>
<proteinExistence type="predicted"/>
<keyword evidence="2" id="KW-0677">Repeat</keyword>
<dbReference type="Gene3D" id="1.10.1790.10">
    <property type="entry name" value="PRD domain"/>
    <property type="match status" value="2"/>
</dbReference>